<dbReference type="EMBL" id="ML996093">
    <property type="protein sequence ID" value="KAF2148584.1"/>
    <property type="molecule type" value="Genomic_DNA"/>
</dbReference>
<dbReference type="OrthoDB" id="3162524at2759"/>
<evidence type="ECO:0000259" key="7">
    <source>
        <dbReference type="Pfam" id="PF01490"/>
    </source>
</evidence>
<sequence>MNGKHHTDQLSSLQKNDVEHVNDVSLHNKHAEPIEERSGEKAGAVEDAVFGTIEEGGPNYRNVGWLRTALLMMKTQIGIGALSIPGAFQNLGIVPGVIVLVFIASITTWAGHMVGCFKLAHPQLYGLDDAGGLIFGKVGKEILGIACQLYYVFTAASALLTVSTCLNALSDHAACTAVFVGVAAVLGLGMGSIQTLSRISWVAWVGLVCILISVFTITISVGVQDRPPGAPQTGLWQSDYRIVGHPSFVEAMSSISTIIFAFTGTPYFIPIISEMKNPRDYFKSLYACQAIVFTVYLIIGIIVYYYCGSYVASPALGSAGPMMKKVSYGLALPGLLVTTMIVCHVPAKNIFVRLLRGSRHLVNNTLIHWSIWLSCITGVVVIAYIIASVIPVFNTLLSLIGALLGTFITMQPYSAMWIYDNWSMRVDHNGPQKVIWTARFVWAIFVIVVGTFCMIAGTYSAVVDIKQVYKNAHGSAAWSCADNSSG</sequence>
<protein>
    <submittedName>
        <fullName evidence="8">Transmembrane amino acid transporter</fullName>
    </submittedName>
</protein>
<evidence type="ECO:0000256" key="6">
    <source>
        <dbReference type="SAM" id="Phobius"/>
    </source>
</evidence>
<feature type="transmembrane region" description="Helical" evidence="6">
    <location>
        <begin position="251"/>
        <end position="272"/>
    </location>
</feature>
<evidence type="ECO:0000256" key="1">
    <source>
        <dbReference type="ARBA" id="ARBA00004141"/>
    </source>
</evidence>
<evidence type="ECO:0000313" key="8">
    <source>
        <dbReference type="EMBL" id="KAF2148584.1"/>
    </source>
</evidence>
<dbReference type="InterPro" id="IPR013057">
    <property type="entry name" value="AA_transpt_TM"/>
</dbReference>
<feature type="transmembrane region" description="Helical" evidence="6">
    <location>
        <begin position="142"/>
        <end position="163"/>
    </location>
</feature>
<evidence type="ECO:0000256" key="3">
    <source>
        <dbReference type="ARBA" id="ARBA00022692"/>
    </source>
</evidence>
<feature type="transmembrane region" description="Helical" evidence="6">
    <location>
        <begin position="284"/>
        <end position="306"/>
    </location>
</feature>
<keyword evidence="3 6" id="KW-0812">Transmembrane</keyword>
<accession>A0A9P4ITT4</accession>
<feature type="transmembrane region" description="Helical" evidence="6">
    <location>
        <begin position="440"/>
        <end position="462"/>
    </location>
</feature>
<evidence type="ECO:0000256" key="5">
    <source>
        <dbReference type="ARBA" id="ARBA00023136"/>
    </source>
</evidence>
<evidence type="ECO:0000313" key="9">
    <source>
        <dbReference type="Proteomes" id="UP000799439"/>
    </source>
</evidence>
<dbReference type="PANTHER" id="PTHR22950">
    <property type="entry name" value="AMINO ACID TRANSPORTER"/>
    <property type="match status" value="1"/>
</dbReference>
<dbReference type="Pfam" id="PF01490">
    <property type="entry name" value="Aa_trans"/>
    <property type="match status" value="1"/>
</dbReference>
<dbReference type="Gene3D" id="1.20.1740.10">
    <property type="entry name" value="Amino acid/polyamine transporter I"/>
    <property type="match status" value="1"/>
</dbReference>
<proteinExistence type="inferred from homology"/>
<feature type="transmembrane region" description="Helical" evidence="6">
    <location>
        <begin position="326"/>
        <end position="345"/>
    </location>
</feature>
<feature type="transmembrane region" description="Helical" evidence="6">
    <location>
        <begin position="201"/>
        <end position="223"/>
    </location>
</feature>
<keyword evidence="9" id="KW-1185">Reference proteome</keyword>
<comment type="similarity">
    <text evidence="2">Belongs to the amino acid/polyamine transporter 2 family.</text>
</comment>
<feature type="transmembrane region" description="Helical" evidence="6">
    <location>
        <begin position="366"/>
        <end position="390"/>
    </location>
</feature>
<gene>
    <name evidence="8" type="ORF">K461DRAFT_232632</name>
</gene>
<keyword evidence="5 6" id="KW-0472">Membrane</keyword>
<dbReference type="Proteomes" id="UP000799439">
    <property type="component" value="Unassembled WGS sequence"/>
</dbReference>
<comment type="caution">
    <text evidence="8">The sequence shown here is derived from an EMBL/GenBank/DDBJ whole genome shotgun (WGS) entry which is preliminary data.</text>
</comment>
<evidence type="ECO:0000256" key="2">
    <source>
        <dbReference type="ARBA" id="ARBA00008066"/>
    </source>
</evidence>
<feature type="transmembrane region" description="Helical" evidence="6">
    <location>
        <begin position="169"/>
        <end position="189"/>
    </location>
</feature>
<dbReference type="AlphaFoldDB" id="A0A9P4ITT4"/>
<comment type="subcellular location">
    <subcellularLocation>
        <location evidence="1">Membrane</location>
        <topology evidence="1">Multi-pass membrane protein</topology>
    </subcellularLocation>
</comment>
<feature type="transmembrane region" description="Helical" evidence="6">
    <location>
        <begin position="396"/>
        <end position="419"/>
    </location>
</feature>
<dbReference type="GO" id="GO:0015179">
    <property type="term" value="F:L-amino acid transmembrane transporter activity"/>
    <property type="evidence" value="ECO:0007669"/>
    <property type="project" value="TreeGrafter"/>
</dbReference>
<evidence type="ECO:0000256" key="4">
    <source>
        <dbReference type="ARBA" id="ARBA00022989"/>
    </source>
</evidence>
<keyword evidence="4 6" id="KW-1133">Transmembrane helix</keyword>
<feature type="domain" description="Amino acid transporter transmembrane" evidence="7">
    <location>
        <begin position="62"/>
        <end position="461"/>
    </location>
</feature>
<name>A0A9P4ITT4_9PEZI</name>
<reference evidence="8" key="1">
    <citation type="journal article" date="2020" name="Stud. Mycol.">
        <title>101 Dothideomycetes genomes: a test case for predicting lifestyles and emergence of pathogens.</title>
        <authorList>
            <person name="Haridas S."/>
            <person name="Albert R."/>
            <person name="Binder M."/>
            <person name="Bloem J."/>
            <person name="Labutti K."/>
            <person name="Salamov A."/>
            <person name="Andreopoulos B."/>
            <person name="Baker S."/>
            <person name="Barry K."/>
            <person name="Bills G."/>
            <person name="Bluhm B."/>
            <person name="Cannon C."/>
            <person name="Castanera R."/>
            <person name="Culley D."/>
            <person name="Daum C."/>
            <person name="Ezra D."/>
            <person name="Gonzalez J."/>
            <person name="Henrissat B."/>
            <person name="Kuo A."/>
            <person name="Liang C."/>
            <person name="Lipzen A."/>
            <person name="Lutzoni F."/>
            <person name="Magnuson J."/>
            <person name="Mondo S."/>
            <person name="Nolan M."/>
            <person name="Ohm R."/>
            <person name="Pangilinan J."/>
            <person name="Park H.-J."/>
            <person name="Ramirez L."/>
            <person name="Alfaro M."/>
            <person name="Sun H."/>
            <person name="Tritt A."/>
            <person name="Yoshinaga Y."/>
            <person name="Zwiers L.-H."/>
            <person name="Turgeon B."/>
            <person name="Goodwin S."/>
            <person name="Spatafora J."/>
            <person name="Crous P."/>
            <person name="Grigoriev I."/>
        </authorList>
    </citation>
    <scope>NUCLEOTIDE SEQUENCE</scope>
    <source>
        <strain evidence="8">CBS 260.36</strain>
    </source>
</reference>
<dbReference type="GO" id="GO:0016020">
    <property type="term" value="C:membrane"/>
    <property type="evidence" value="ECO:0007669"/>
    <property type="project" value="UniProtKB-SubCell"/>
</dbReference>
<organism evidence="8 9">
    <name type="scientific">Myriangium duriaei CBS 260.36</name>
    <dbReference type="NCBI Taxonomy" id="1168546"/>
    <lineage>
        <taxon>Eukaryota</taxon>
        <taxon>Fungi</taxon>
        <taxon>Dikarya</taxon>
        <taxon>Ascomycota</taxon>
        <taxon>Pezizomycotina</taxon>
        <taxon>Dothideomycetes</taxon>
        <taxon>Dothideomycetidae</taxon>
        <taxon>Myriangiales</taxon>
        <taxon>Myriangiaceae</taxon>
        <taxon>Myriangium</taxon>
    </lineage>
</organism>
<dbReference type="PANTHER" id="PTHR22950:SF683">
    <property type="entry name" value="AMINO ACID TRANSPORTER (EUROFUNG)"/>
    <property type="match status" value="1"/>
</dbReference>
<dbReference type="FunFam" id="1.20.1740.10:FF:000039">
    <property type="entry name" value="Neutral amino acid transporter (Eurofung)"/>
    <property type="match status" value="1"/>
</dbReference>
<feature type="transmembrane region" description="Helical" evidence="6">
    <location>
        <begin position="94"/>
        <end position="121"/>
    </location>
</feature>